<name>A0A507CZ18_9FUNG</name>
<evidence type="ECO:0000313" key="4">
    <source>
        <dbReference type="Proteomes" id="UP000320475"/>
    </source>
</evidence>
<dbReference type="EMBL" id="QEAN01000173">
    <property type="protein sequence ID" value="TPX44396.1"/>
    <property type="molecule type" value="Genomic_DNA"/>
</dbReference>
<proteinExistence type="predicted"/>
<evidence type="ECO:0000313" key="3">
    <source>
        <dbReference type="Proteomes" id="UP000317494"/>
    </source>
</evidence>
<dbReference type="Proteomes" id="UP000317494">
    <property type="component" value="Unassembled WGS sequence"/>
</dbReference>
<organism evidence="1 3">
    <name type="scientific">Synchytrium endobioticum</name>
    <dbReference type="NCBI Taxonomy" id="286115"/>
    <lineage>
        <taxon>Eukaryota</taxon>
        <taxon>Fungi</taxon>
        <taxon>Fungi incertae sedis</taxon>
        <taxon>Chytridiomycota</taxon>
        <taxon>Chytridiomycota incertae sedis</taxon>
        <taxon>Chytridiomycetes</taxon>
        <taxon>Synchytriales</taxon>
        <taxon>Synchytriaceae</taxon>
        <taxon>Synchytrium</taxon>
    </lineage>
</organism>
<comment type="caution">
    <text evidence="1">The sequence shown here is derived from an EMBL/GenBank/DDBJ whole genome shotgun (WGS) entry which is preliminary data.</text>
</comment>
<dbReference type="AlphaFoldDB" id="A0A507CZ18"/>
<dbReference type="Proteomes" id="UP000320475">
    <property type="component" value="Unassembled WGS sequence"/>
</dbReference>
<evidence type="ECO:0000313" key="2">
    <source>
        <dbReference type="EMBL" id="TPX49187.1"/>
    </source>
</evidence>
<accession>A0A507CZ18</accession>
<dbReference type="OrthoDB" id="2159282at2759"/>
<dbReference type="EMBL" id="QEAM01000038">
    <property type="protein sequence ID" value="TPX49187.1"/>
    <property type="molecule type" value="Genomic_DNA"/>
</dbReference>
<dbReference type="VEuPathDB" id="FungiDB:SeMB42_g04343"/>
<protein>
    <submittedName>
        <fullName evidence="1">Uncharacterized protein</fullName>
    </submittedName>
</protein>
<sequence>MNRQVALLFKRRPLVESHRYVRSYSTPDSATERQPSPIFQSEARHQTEIVYSTLHRLRRSAWPLILWLTLASITLELRWARYDYLEYRKDVAARTRHLQAEMQQWKSKALGTDREVLNDCQTASASTGPVAEIAHAPVLAVPSKLGVSATESSKPILY</sequence>
<keyword evidence="3" id="KW-1185">Reference proteome</keyword>
<gene>
    <name evidence="2" type="ORF">SeLEV6574_g01623</name>
    <name evidence="1" type="ORF">SeMB42_g04343</name>
</gene>
<reference evidence="3 4" key="1">
    <citation type="journal article" date="2019" name="Sci. Rep.">
        <title>Comparative genomics of chytrid fungi reveal insights into the obligate biotrophic and pathogenic lifestyle of Synchytrium endobioticum.</title>
        <authorList>
            <person name="van de Vossenberg B.T.L.H."/>
            <person name="Warris S."/>
            <person name="Nguyen H.D.T."/>
            <person name="van Gent-Pelzer M.P.E."/>
            <person name="Joly D.L."/>
            <person name="van de Geest H.C."/>
            <person name="Bonants P.J.M."/>
            <person name="Smith D.S."/>
            <person name="Levesque C.A."/>
            <person name="van der Lee T.A.J."/>
        </authorList>
    </citation>
    <scope>NUCLEOTIDE SEQUENCE [LARGE SCALE GENOMIC DNA]</scope>
    <source>
        <strain evidence="2 4">LEV6574</strain>
        <strain evidence="1 3">MB42</strain>
    </source>
</reference>
<evidence type="ECO:0000313" key="1">
    <source>
        <dbReference type="EMBL" id="TPX44396.1"/>
    </source>
</evidence>